<evidence type="ECO:0000313" key="1">
    <source>
        <dbReference type="EMBL" id="MCJ8741450.1"/>
    </source>
</evidence>
<dbReference type="EMBL" id="CM040990">
    <property type="protein sequence ID" value="MCJ8741450.1"/>
    <property type="molecule type" value="Genomic_DNA"/>
</dbReference>
<dbReference type="Proteomes" id="UP000830395">
    <property type="component" value="Chromosome 16"/>
</dbReference>
<reference evidence="1" key="1">
    <citation type="submission" date="2020-02" db="EMBL/GenBank/DDBJ databases">
        <title>Genome sequencing of the panga catfish, Pangasius djambal.</title>
        <authorList>
            <person name="Wen M."/>
            <person name="Zahm M."/>
            <person name="Roques C."/>
            <person name="Cabau C."/>
            <person name="Klopp C."/>
            <person name="Donnadieu C."/>
            <person name="Jouanno E."/>
            <person name="Avarre J.-C."/>
            <person name="Campet M."/>
            <person name="Ha T."/>
            <person name="Dugue R."/>
            <person name="Lampietro C."/>
            <person name="Louis A."/>
            <person name="Herpin A."/>
            <person name="Echchiki A."/>
            <person name="Berthelot C."/>
            <person name="Parey E."/>
            <person name="Roest-Crollius H."/>
            <person name="Braasch I."/>
            <person name="Postlethwait J.H."/>
            <person name="Bobe J."/>
            <person name="Montfort J."/>
            <person name="Bouchez O."/>
            <person name="Begum T."/>
            <person name="Schartl M."/>
            <person name="Gustiano R."/>
            <person name="Guiguen Y."/>
        </authorList>
    </citation>
    <scope>NUCLEOTIDE SEQUENCE</scope>
    <source>
        <strain evidence="1">Pdj_M5554</strain>
    </source>
</reference>
<name>A0ACC5Z0R0_9TELE</name>
<accession>A0ACC5Z0R0</accession>
<feature type="non-terminal residue" evidence="1">
    <location>
        <position position="111"/>
    </location>
</feature>
<gene>
    <name evidence="1" type="ORF">PDJAM_G00070850</name>
</gene>
<evidence type="ECO:0000313" key="2">
    <source>
        <dbReference type="Proteomes" id="UP000830395"/>
    </source>
</evidence>
<proteinExistence type="predicted"/>
<keyword evidence="2" id="KW-1185">Reference proteome</keyword>
<protein>
    <submittedName>
        <fullName evidence="1">Uncharacterized protein</fullName>
    </submittedName>
</protein>
<comment type="caution">
    <text evidence="1">The sequence shown here is derived from an EMBL/GenBank/DDBJ whole genome shotgun (WGS) entry which is preliminary data.</text>
</comment>
<sequence length="111" mass="12544">MDSYDAEDNRMRESEQSVRVSRRSDSKDSALSGKRNGKLREDNESSIGNRARTRTRERNRDPDKDRISDGDQSSASSYSDDYENASLSDRSFSPRSPSPSPHRGARTQRAS</sequence>
<organism evidence="1 2">
    <name type="scientific">Pangasius djambal</name>
    <dbReference type="NCBI Taxonomy" id="1691987"/>
    <lineage>
        <taxon>Eukaryota</taxon>
        <taxon>Metazoa</taxon>
        <taxon>Chordata</taxon>
        <taxon>Craniata</taxon>
        <taxon>Vertebrata</taxon>
        <taxon>Euteleostomi</taxon>
        <taxon>Actinopterygii</taxon>
        <taxon>Neopterygii</taxon>
        <taxon>Teleostei</taxon>
        <taxon>Ostariophysi</taxon>
        <taxon>Siluriformes</taxon>
        <taxon>Pangasiidae</taxon>
        <taxon>Pangasius</taxon>
    </lineage>
</organism>